<protein>
    <recommendedName>
        <fullName evidence="4">Iron uptake protein</fullName>
    </recommendedName>
</protein>
<feature type="transmembrane region" description="Helical" evidence="1">
    <location>
        <begin position="35"/>
        <end position="60"/>
    </location>
</feature>
<evidence type="ECO:0008006" key="4">
    <source>
        <dbReference type="Google" id="ProtNLM"/>
    </source>
</evidence>
<sequence length="119" mass="12842">MKRLSVYENGINSRENKMDRTSVFPLKSLDIPLRVLAAVIGGWAASWSFVAFATAGLAALGSEFHDAETASLMLGVLLFGGIVMWAFAAPSTLRVWAVLLGGSLLFNLIALELQRMILS</sequence>
<proteinExistence type="predicted"/>
<evidence type="ECO:0000313" key="3">
    <source>
        <dbReference type="Proteomes" id="UP001548590"/>
    </source>
</evidence>
<feature type="transmembrane region" description="Helical" evidence="1">
    <location>
        <begin position="95"/>
        <end position="113"/>
    </location>
</feature>
<keyword evidence="1" id="KW-0472">Membrane</keyword>
<name>A0ABV2CT98_9RHOO</name>
<accession>A0ABV2CT98</accession>
<dbReference type="RefSeq" id="WP_345926042.1">
    <property type="nucleotide sequence ID" value="NZ_JBDIVF010000002.1"/>
</dbReference>
<evidence type="ECO:0000256" key="1">
    <source>
        <dbReference type="SAM" id="Phobius"/>
    </source>
</evidence>
<feature type="transmembrane region" description="Helical" evidence="1">
    <location>
        <begin position="72"/>
        <end position="89"/>
    </location>
</feature>
<comment type="caution">
    <text evidence="2">The sequence shown here is derived from an EMBL/GenBank/DDBJ whole genome shotgun (WGS) entry which is preliminary data.</text>
</comment>
<evidence type="ECO:0000313" key="2">
    <source>
        <dbReference type="EMBL" id="MET1490697.1"/>
    </source>
</evidence>
<keyword evidence="1" id="KW-0812">Transmembrane</keyword>
<keyword evidence="1" id="KW-1133">Transmembrane helix</keyword>
<organism evidence="2 3">
    <name type="scientific">Uliginosibacterium paludis</name>
    <dbReference type="NCBI Taxonomy" id="1615952"/>
    <lineage>
        <taxon>Bacteria</taxon>
        <taxon>Pseudomonadati</taxon>
        <taxon>Pseudomonadota</taxon>
        <taxon>Betaproteobacteria</taxon>
        <taxon>Rhodocyclales</taxon>
        <taxon>Zoogloeaceae</taxon>
        <taxon>Uliginosibacterium</taxon>
    </lineage>
</organism>
<reference evidence="2 3" key="1">
    <citation type="submission" date="2024-07" db="EMBL/GenBank/DDBJ databases">
        <title>Uliginosibacterium paludis KCTC:42655.</title>
        <authorList>
            <person name="Kim M.K."/>
        </authorList>
    </citation>
    <scope>NUCLEOTIDE SEQUENCE [LARGE SCALE GENOMIC DNA]</scope>
    <source>
        <strain evidence="2 3">KCTC 42655</strain>
    </source>
</reference>
<gene>
    <name evidence="2" type="ORF">ABVT11_12745</name>
</gene>
<dbReference type="Proteomes" id="UP001548590">
    <property type="component" value="Unassembled WGS sequence"/>
</dbReference>
<keyword evidence="3" id="KW-1185">Reference proteome</keyword>
<dbReference type="EMBL" id="JBEWLZ010000007">
    <property type="protein sequence ID" value="MET1490697.1"/>
    <property type="molecule type" value="Genomic_DNA"/>
</dbReference>